<feature type="transmembrane region" description="Helical" evidence="1">
    <location>
        <begin position="6"/>
        <end position="24"/>
    </location>
</feature>
<reference evidence="2" key="1">
    <citation type="submission" date="2020-11" db="EMBL/GenBank/DDBJ databases">
        <authorList>
            <consortium name="DOE Joint Genome Institute"/>
            <person name="Ahrendt S."/>
            <person name="Riley R."/>
            <person name="Andreopoulos W."/>
            <person name="Labutti K."/>
            <person name="Pangilinan J."/>
            <person name="Ruiz-Duenas F.J."/>
            <person name="Barrasa J.M."/>
            <person name="Sanchez-Garcia M."/>
            <person name="Camarero S."/>
            <person name="Miyauchi S."/>
            <person name="Serrano A."/>
            <person name="Linde D."/>
            <person name="Babiker R."/>
            <person name="Drula E."/>
            <person name="Ayuso-Fernandez I."/>
            <person name="Pacheco R."/>
            <person name="Padilla G."/>
            <person name="Ferreira P."/>
            <person name="Barriuso J."/>
            <person name="Kellner H."/>
            <person name="Castanera R."/>
            <person name="Alfaro M."/>
            <person name="Ramirez L."/>
            <person name="Pisabarro A.G."/>
            <person name="Kuo A."/>
            <person name="Tritt A."/>
            <person name="Lipzen A."/>
            <person name="He G."/>
            <person name="Yan M."/>
            <person name="Ng V."/>
            <person name="Cullen D."/>
            <person name="Martin F."/>
            <person name="Rosso M.-N."/>
            <person name="Henrissat B."/>
            <person name="Hibbett D."/>
            <person name="Martinez A.T."/>
            <person name="Grigoriev I.V."/>
        </authorList>
    </citation>
    <scope>NUCLEOTIDE SEQUENCE</scope>
    <source>
        <strain evidence="2">MF-IS2</strain>
    </source>
</reference>
<evidence type="ECO:0000313" key="2">
    <source>
        <dbReference type="EMBL" id="KAF9452384.1"/>
    </source>
</evidence>
<dbReference type="EMBL" id="MU151072">
    <property type="protein sequence ID" value="KAF9452384.1"/>
    <property type="molecule type" value="Genomic_DNA"/>
</dbReference>
<keyword evidence="3" id="KW-1185">Reference proteome</keyword>
<proteinExistence type="predicted"/>
<protein>
    <submittedName>
        <fullName evidence="2">Uncharacterized protein</fullName>
    </submittedName>
</protein>
<dbReference type="OrthoDB" id="3265591at2759"/>
<keyword evidence="1" id="KW-1133">Transmembrane helix</keyword>
<name>A0A9P5XL07_9AGAR</name>
<sequence>MSSLAVQVVTTTLLFLGFIYVRIYRYINYPCSIPRVGKPGVLGFILTAVRYTADPEAVIAEGRAKYGNQPFTVPTLVIRVLLPCPVR</sequence>
<accession>A0A9P5XL07</accession>
<organism evidence="2 3">
    <name type="scientific">Macrolepiota fuliginosa MF-IS2</name>
    <dbReference type="NCBI Taxonomy" id="1400762"/>
    <lineage>
        <taxon>Eukaryota</taxon>
        <taxon>Fungi</taxon>
        <taxon>Dikarya</taxon>
        <taxon>Basidiomycota</taxon>
        <taxon>Agaricomycotina</taxon>
        <taxon>Agaricomycetes</taxon>
        <taxon>Agaricomycetidae</taxon>
        <taxon>Agaricales</taxon>
        <taxon>Agaricineae</taxon>
        <taxon>Agaricaceae</taxon>
        <taxon>Macrolepiota</taxon>
    </lineage>
</organism>
<evidence type="ECO:0000313" key="3">
    <source>
        <dbReference type="Proteomes" id="UP000807342"/>
    </source>
</evidence>
<dbReference type="Proteomes" id="UP000807342">
    <property type="component" value="Unassembled WGS sequence"/>
</dbReference>
<comment type="caution">
    <text evidence="2">The sequence shown here is derived from an EMBL/GenBank/DDBJ whole genome shotgun (WGS) entry which is preliminary data.</text>
</comment>
<dbReference type="AlphaFoldDB" id="A0A9P5XL07"/>
<gene>
    <name evidence="2" type="ORF">P691DRAFT_237004</name>
</gene>
<evidence type="ECO:0000256" key="1">
    <source>
        <dbReference type="SAM" id="Phobius"/>
    </source>
</evidence>
<keyword evidence="1" id="KW-0472">Membrane</keyword>
<keyword evidence="1" id="KW-0812">Transmembrane</keyword>